<gene>
    <name evidence="3" type="primary">echA6_1</name>
    <name evidence="3" type="ORF">TRIHO_03610</name>
</gene>
<comment type="caution">
    <text evidence="3">The sequence shown here is derived from an EMBL/GenBank/DDBJ whole genome shotgun (WGS) entry which is preliminary data.</text>
</comment>
<dbReference type="AlphaFoldDB" id="A0A132C347"/>
<evidence type="ECO:0000256" key="1">
    <source>
        <dbReference type="ARBA" id="ARBA00005254"/>
    </source>
</evidence>
<dbReference type="GO" id="GO:0004300">
    <property type="term" value="F:enoyl-CoA hydratase activity"/>
    <property type="evidence" value="ECO:0007669"/>
    <property type="project" value="UniProtKB-EC"/>
</dbReference>
<sequence>MIECRQTERGLWILRLNRPEKANALTPDMLEALIDTVERAAEARALILTGAGKVFSGGADLAAAKAGLATSPLWETLSARLAALPALKIAALNGTVAGGANGMVLACDLRIAVPTARVFYPVMQLGYMPQPSDVRRMRALVGPSRTKLVLAAAQKLSATEAYDFGLIDRIVAPEDLMTVAEELAEAALNAPPDLARAILRSCAEGSDLE</sequence>
<protein>
    <submittedName>
        <fullName evidence="3">Putative enoyl-CoA hydratase echA6</fullName>
        <ecNumber evidence="3">4.2.1.17</ecNumber>
    </submittedName>
</protein>
<dbReference type="InterPro" id="IPR029045">
    <property type="entry name" value="ClpP/crotonase-like_dom_sf"/>
</dbReference>
<dbReference type="InterPro" id="IPR018376">
    <property type="entry name" value="Enoyl-CoA_hyd/isom_CS"/>
</dbReference>
<evidence type="ECO:0000313" key="3">
    <source>
        <dbReference type="EMBL" id="KUP95023.1"/>
    </source>
</evidence>
<dbReference type="PANTHER" id="PTHR11941:SF54">
    <property type="entry name" value="ENOYL-COA HYDRATASE, MITOCHONDRIAL"/>
    <property type="match status" value="1"/>
</dbReference>
<dbReference type="PROSITE" id="PS00166">
    <property type="entry name" value="ENOYL_COA_HYDRATASE"/>
    <property type="match status" value="1"/>
</dbReference>
<comment type="similarity">
    <text evidence="1 2">Belongs to the enoyl-CoA hydratase/isomerase family.</text>
</comment>
<accession>A0A132C347</accession>
<evidence type="ECO:0000313" key="4">
    <source>
        <dbReference type="Proteomes" id="UP000068382"/>
    </source>
</evidence>
<dbReference type="EMBL" id="LPUY01000008">
    <property type="protein sequence ID" value="KUP95023.1"/>
    <property type="molecule type" value="Genomic_DNA"/>
</dbReference>
<dbReference type="RefSeq" id="WP_068239813.1">
    <property type="nucleotide sequence ID" value="NZ_LPUY01000008.1"/>
</dbReference>
<dbReference type="GO" id="GO:0006635">
    <property type="term" value="P:fatty acid beta-oxidation"/>
    <property type="evidence" value="ECO:0007669"/>
    <property type="project" value="TreeGrafter"/>
</dbReference>
<dbReference type="PANTHER" id="PTHR11941">
    <property type="entry name" value="ENOYL-COA HYDRATASE-RELATED"/>
    <property type="match status" value="1"/>
</dbReference>
<evidence type="ECO:0000256" key="2">
    <source>
        <dbReference type="RuleBase" id="RU003707"/>
    </source>
</evidence>
<dbReference type="PATRIC" id="fig|1768241.3.peg.362"/>
<keyword evidence="3" id="KW-0456">Lyase</keyword>
<dbReference type="Gene3D" id="3.90.226.10">
    <property type="entry name" value="2-enoyl-CoA Hydratase, Chain A, domain 1"/>
    <property type="match status" value="1"/>
</dbReference>
<dbReference type="CDD" id="cd06558">
    <property type="entry name" value="crotonase-like"/>
    <property type="match status" value="1"/>
</dbReference>
<reference evidence="3 4" key="1">
    <citation type="submission" date="2015-12" db="EMBL/GenBank/DDBJ databases">
        <title>Genome sequence of the marine Rhodobacteraceae strain O3.65, Candidatus Tritonibacter horizontis.</title>
        <authorList>
            <person name="Poehlein A."/>
            <person name="Giebel H.A."/>
            <person name="Voget S."/>
            <person name="Brinkhoff T."/>
        </authorList>
    </citation>
    <scope>NUCLEOTIDE SEQUENCE [LARGE SCALE GENOMIC DNA]</scope>
    <source>
        <strain evidence="3 4">O3.65</strain>
    </source>
</reference>
<keyword evidence="4" id="KW-1185">Reference proteome</keyword>
<name>A0A132C347_9RHOB</name>
<dbReference type="EC" id="4.2.1.17" evidence="3"/>
<dbReference type="SUPFAM" id="SSF52096">
    <property type="entry name" value="ClpP/crotonase"/>
    <property type="match status" value="1"/>
</dbReference>
<dbReference type="OrthoDB" id="7848551at2"/>
<dbReference type="Proteomes" id="UP000068382">
    <property type="component" value="Unassembled WGS sequence"/>
</dbReference>
<dbReference type="InterPro" id="IPR001753">
    <property type="entry name" value="Enoyl-CoA_hydra/iso"/>
</dbReference>
<dbReference type="Pfam" id="PF00378">
    <property type="entry name" value="ECH_1"/>
    <property type="match status" value="1"/>
</dbReference>
<organism evidence="3 4">
    <name type="scientific">Tritonibacter horizontis</name>
    <dbReference type="NCBI Taxonomy" id="1768241"/>
    <lineage>
        <taxon>Bacteria</taxon>
        <taxon>Pseudomonadati</taxon>
        <taxon>Pseudomonadota</taxon>
        <taxon>Alphaproteobacteria</taxon>
        <taxon>Rhodobacterales</taxon>
        <taxon>Paracoccaceae</taxon>
        <taxon>Tritonibacter</taxon>
    </lineage>
</organism>
<proteinExistence type="inferred from homology"/>